<keyword evidence="8" id="KW-1185">Reference proteome</keyword>
<dbReference type="PROSITE" id="PS00107">
    <property type="entry name" value="PROTEIN_KINASE_ATP"/>
    <property type="match status" value="1"/>
</dbReference>
<keyword evidence="3" id="KW-0547">Nucleotide-binding</keyword>
<dbReference type="InterPro" id="IPR000742">
    <property type="entry name" value="EGF"/>
</dbReference>
<dbReference type="PROSITE" id="PS00022">
    <property type="entry name" value="EGF_1"/>
    <property type="match status" value="1"/>
</dbReference>
<dbReference type="PANTHER" id="PTHR24416:SF600">
    <property type="entry name" value="PDGF- AND VEGF-RECEPTOR RELATED, ISOFORM J"/>
    <property type="match status" value="1"/>
</dbReference>
<dbReference type="EMBL" id="JACVVK020000055">
    <property type="protein sequence ID" value="KAK7497824.1"/>
    <property type="molecule type" value="Genomic_DNA"/>
</dbReference>
<reference evidence="7 8" key="1">
    <citation type="journal article" date="2023" name="Sci. Data">
        <title>Genome assembly of the Korean intertidal mud-creeper Batillaria attramentaria.</title>
        <authorList>
            <person name="Patra A.K."/>
            <person name="Ho P.T."/>
            <person name="Jun S."/>
            <person name="Lee S.J."/>
            <person name="Kim Y."/>
            <person name="Won Y.J."/>
        </authorList>
    </citation>
    <scope>NUCLEOTIDE SEQUENCE [LARGE SCALE GENOMIC DNA]</scope>
    <source>
        <strain evidence="7">Wonlab-2016</strain>
    </source>
</reference>
<dbReference type="InterPro" id="IPR017441">
    <property type="entry name" value="Protein_kinase_ATP_BS"/>
</dbReference>
<dbReference type="InterPro" id="IPR003961">
    <property type="entry name" value="FN3_dom"/>
</dbReference>
<dbReference type="Gene3D" id="1.10.510.10">
    <property type="entry name" value="Transferase(Phosphotransferase) domain 1"/>
    <property type="match status" value="1"/>
</dbReference>
<evidence type="ECO:0000256" key="3">
    <source>
        <dbReference type="PROSITE-ProRule" id="PRU10141"/>
    </source>
</evidence>
<name>A0ABD0LED0_9CAEN</name>
<keyword evidence="2" id="KW-0325">Glycoprotein</keyword>
<dbReference type="Pfam" id="PF07714">
    <property type="entry name" value="PK_Tyr_Ser-Thr"/>
    <property type="match status" value="1"/>
</dbReference>
<dbReference type="InterPro" id="IPR050122">
    <property type="entry name" value="RTK"/>
</dbReference>
<comment type="caution">
    <text evidence="7">The sequence shown here is derived from an EMBL/GenBank/DDBJ whole genome shotgun (WGS) entry which is preliminary data.</text>
</comment>
<dbReference type="Pfam" id="PF00041">
    <property type="entry name" value="fn3"/>
    <property type="match status" value="1"/>
</dbReference>
<dbReference type="PANTHER" id="PTHR24416">
    <property type="entry name" value="TYROSINE-PROTEIN KINASE RECEPTOR"/>
    <property type="match status" value="1"/>
</dbReference>
<evidence type="ECO:0000313" key="7">
    <source>
        <dbReference type="EMBL" id="KAK7497824.1"/>
    </source>
</evidence>
<dbReference type="PROSITE" id="PS50011">
    <property type="entry name" value="PROTEIN_KINASE_DOM"/>
    <property type="match status" value="1"/>
</dbReference>
<evidence type="ECO:0000259" key="5">
    <source>
        <dbReference type="PROSITE" id="PS50011"/>
    </source>
</evidence>
<dbReference type="SMART" id="SM00060">
    <property type="entry name" value="FN3"/>
    <property type="match status" value="1"/>
</dbReference>
<comment type="subcellular location">
    <subcellularLocation>
        <location evidence="1">Membrane</location>
        <topology evidence="1">Single-pass membrane protein</topology>
    </subcellularLocation>
</comment>
<dbReference type="Proteomes" id="UP001519460">
    <property type="component" value="Unassembled WGS sequence"/>
</dbReference>
<dbReference type="InterPro" id="IPR011009">
    <property type="entry name" value="Kinase-like_dom_sf"/>
</dbReference>
<dbReference type="AlphaFoldDB" id="A0ABD0LED0"/>
<keyword evidence="4" id="KW-1133">Transmembrane helix</keyword>
<evidence type="ECO:0000313" key="8">
    <source>
        <dbReference type="Proteomes" id="UP001519460"/>
    </source>
</evidence>
<feature type="domain" description="Fibronectin type-III" evidence="6">
    <location>
        <begin position="612"/>
        <end position="701"/>
    </location>
</feature>
<dbReference type="SUPFAM" id="SSF57196">
    <property type="entry name" value="EGF/Laminin"/>
    <property type="match status" value="1"/>
</dbReference>
<dbReference type="SUPFAM" id="SSF56112">
    <property type="entry name" value="Protein kinase-like (PK-like)"/>
    <property type="match status" value="1"/>
</dbReference>
<dbReference type="Gene3D" id="2.60.40.10">
    <property type="entry name" value="Immunoglobulins"/>
    <property type="match status" value="1"/>
</dbReference>
<keyword evidence="4" id="KW-0472">Membrane</keyword>
<evidence type="ECO:0008006" key="9">
    <source>
        <dbReference type="Google" id="ProtNLM"/>
    </source>
</evidence>
<dbReference type="InterPro" id="IPR036116">
    <property type="entry name" value="FN3_sf"/>
</dbReference>
<keyword evidence="4" id="KW-0812">Transmembrane</keyword>
<dbReference type="GO" id="GO:0005524">
    <property type="term" value="F:ATP binding"/>
    <property type="evidence" value="ECO:0007669"/>
    <property type="project" value="UniProtKB-UniRule"/>
</dbReference>
<dbReference type="SUPFAM" id="SSF49265">
    <property type="entry name" value="Fibronectin type III"/>
    <property type="match status" value="1"/>
</dbReference>
<dbReference type="GO" id="GO:0016020">
    <property type="term" value="C:membrane"/>
    <property type="evidence" value="ECO:0007669"/>
    <property type="project" value="UniProtKB-SubCell"/>
</dbReference>
<protein>
    <recommendedName>
        <fullName evidence="9">Receptor protein-tyrosine kinase</fullName>
    </recommendedName>
</protein>
<dbReference type="CDD" id="cd00063">
    <property type="entry name" value="FN3"/>
    <property type="match status" value="1"/>
</dbReference>
<dbReference type="Gene3D" id="3.30.200.20">
    <property type="entry name" value="Phosphorylase Kinase, domain 1"/>
    <property type="match status" value="1"/>
</dbReference>
<gene>
    <name evidence="7" type="ORF">BaRGS_00010958</name>
</gene>
<dbReference type="InterPro" id="IPR001245">
    <property type="entry name" value="Ser-Thr/Tyr_kinase_cat_dom"/>
</dbReference>
<feature type="binding site" evidence="3">
    <location>
        <position position="844"/>
    </location>
    <ligand>
        <name>ATP</name>
        <dbReference type="ChEBI" id="CHEBI:30616"/>
    </ligand>
</feature>
<accession>A0ABD0LED0</accession>
<feature type="transmembrane region" description="Helical" evidence="4">
    <location>
        <begin position="707"/>
        <end position="728"/>
    </location>
</feature>
<evidence type="ECO:0000259" key="6">
    <source>
        <dbReference type="PROSITE" id="PS50853"/>
    </source>
</evidence>
<dbReference type="CDD" id="cd00054">
    <property type="entry name" value="EGF_CA"/>
    <property type="match status" value="1"/>
</dbReference>
<evidence type="ECO:0000256" key="1">
    <source>
        <dbReference type="ARBA" id="ARBA00004167"/>
    </source>
</evidence>
<proteinExistence type="predicted"/>
<dbReference type="InterPro" id="IPR000719">
    <property type="entry name" value="Prot_kinase_dom"/>
</dbReference>
<keyword evidence="3" id="KW-0067">ATP-binding</keyword>
<evidence type="ECO:0000256" key="4">
    <source>
        <dbReference type="SAM" id="Phobius"/>
    </source>
</evidence>
<dbReference type="InterPro" id="IPR013783">
    <property type="entry name" value="Ig-like_fold"/>
</dbReference>
<organism evidence="7 8">
    <name type="scientific">Batillaria attramentaria</name>
    <dbReference type="NCBI Taxonomy" id="370345"/>
    <lineage>
        <taxon>Eukaryota</taxon>
        <taxon>Metazoa</taxon>
        <taxon>Spiralia</taxon>
        <taxon>Lophotrochozoa</taxon>
        <taxon>Mollusca</taxon>
        <taxon>Gastropoda</taxon>
        <taxon>Caenogastropoda</taxon>
        <taxon>Sorbeoconcha</taxon>
        <taxon>Cerithioidea</taxon>
        <taxon>Batillariidae</taxon>
        <taxon>Batillaria</taxon>
    </lineage>
</organism>
<evidence type="ECO:0000256" key="2">
    <source>
        <dbReference type="ARBA" id="ARBA00023180"/>
    </source>
</evidence>
<dbReference type="PROSITE" id="PS50853">
    <property type="entry name" value="FN3"/>
    <property type="match status" value="1"/>
</dbReference>
<feature type="domain" description="Protein kinase" evidence="5">
    <location>
        <begin position="810"/>
        <end position="1059"/>
    </location>
</feature>
<sequence length="1080" mass="121244">MKKVCFVSGTTGQYFRVMIFTVHRCFGYSSWVCYNGGKCVSGGCHCPDEYTGRRCTIYKLKKKPLIHQVQARLSHWPRTGPMAGKENYSILAEASHQRTQEDTTFIWSNRKDFNRLTTTASCEYLPEALGRNVVQPGEVASANVNILLTKQPPASYAARRVNRVISKNYTRPCPLSPTGGETGFYACTVDEKNFNLNIETGDILKVTFTTASRDRTVRNQQFQGPSSSLSVEFRFDFDRPEHCHGDETMLNVSDVTEVFPLSKAANNQLEIRQPLKPIFGPIEINHSRLPVSVNYTPPEAGMYAVILEATDRANNSQYVRRLVLYDPTSRVTSDPDRRFYVSSACPNTLHEEEGLLGEVREFPVRLEGSIRAIRRNSDMDDHEGKRTVEAIPNVKGIVNFQVAYSKHRDSGKQEEPQESDWKNVGLSQTYTLPEAVSTLACGGDTVTLWVRASDVMGNQMEETTQVTFDETPPEVELPELEMNAPVSGVPFSSVFHFHTRDVESGIAFVNWTFTRSNGNVLYQEKVQPKLTKDCPPGNFRTCYCTRQRNSKCFLVDQSYALNNCHVTVEKEKLSTEQITVKWEVFNMAGLVSSGTMLKGDLTALNGTEEYFPPQNVRSESITTNGVSLMWTHPPSCFRRTAIWVTVTDDDGNEFKRKVHTEATQFDLTGLEPGTQYTAHLTTNYDGQMSESQSFVFSTVEENGLGDGAIAGIVIGLLVLVVAIAALVLMSRSQRVRDTVRSVRPGSAKFSSSMKQDLVEICVRTTHVDNRQEGIDNHAAVLDDNDDSYLYLQGSQSWDLPAEWRVERRQLTLLDQIGNGRFAEIFKASLKTSDPDSQDLTVAAKILKANFNENDANRMMVKIRFFATRLGYHDNVLRFHGAVLDNVPLGPTMLVEYCECGQLDKWLQNLDGITAGDKMDTLCRFALEIIVHERLAARNVLLTLDLRVKLAGLGPQEEKGKDTPIPVKWTAPEILEGKAANEQSDVWSYGVTLWEIFSLGKLPYPGVRPADVGVYLKSGNRMKKPELADDLFYKLMQDCWQDNPRSRPRFMQISRQLAGLYRSAATQPESESVVYANGKDD</sequence>